<dbReference type="AlphaFoldDB" id="A0A9P1I971"/>
<evidence type="ECO:0000259" key="5">
    <source>
        <dbReference type="PROSITE" id="PS50089"/>
    </source>
</evidence>
<proteinExistence type="predicted"/>
<evidence type="ECO:0000256" key="2">
    <source>
        <dbReference type="ARBA" id="ARBA00022771"/>
    </source>
</evidence>
<dbReference type="GO" id="GO:0008270">
    <property type="term" value="F:zinc ion binding"/>
    <property type="evidence" value="ECO:0007669"/>
    <property type="project" value="UniProtKB-KW"/>
</dbReference>
<dbReference type="GO" id="GO:0006974">
    <property type="term" value="P:DNA damage response"/>
    <property type="evidence" value="ECO:0007669"/>
    <property type="project" value="TreeGrafter"/>
</dbReference>
<dbReference type="PANTHER" id="PTHR45865:SF1">
    <property type="entry name" value="E3 UBIQUITIN-PROTEIN LIGASE SHPRH"/>
    <property type="match status" value="1"/>
</dbReference>
<protein>
    <recommendedName>
        <fullName evidence="5">RING-type domain-containing protein</fullName>
    </recommendedName>
</protein>
<comment type="caution">
    <text evidence="6">The sequence shown here is derived from an EMBL/GenBank/DDBJ whole genome shotgun (WGS) entry which is preliminary data.</text>
</comment>
<dbReference type="InterPro" id="IPR013083">
    <property type="entry name" value="Znf_RING/FYVE/PHD"/>
</dbReference>
<keyword evidence="2 4" id="KW-0863">Zinc-finger</keyword>
<dbReference type="OrthoDB" id="423559at2759"/>
<evidence type="ECO:0000313" key="7">
    <source>
        <dbReference type="Proteomes" id="UP001152747"/>
    </source>
</evidence>
<sequence>MSWQEEFDDGDSDVQEIETFLQFTPFEKREYEEELDAIRISIQSSIRKYNSNFPLKFLPESEQIVLSIRNLISNMISCGEHKTKINNSTLQCSKPHPTNILFNLICSNKIEISDVCKEIIKSVINDAQVFWVENDFGGVEKRYEQLMKMIEFVGNLNRIIDQLKTIDFEEKNLENELDEERPRKMRKMAENEEEKKMRELRRNVLTNLNCDNLAKLHLMSHIEELAKYSEKAKKWIEEGGGIQKIKDSLMHTEHSEHHQKIQRVFEEKCGDLKAAKMKCSKILKKLLDFYEFYQNKRAIEMRLRKDLREYSSIFEDLSFWPIFEEPRKHFEDNYHHVDDKKLKPKKEKQNWEPLHHYLKTCMGTCDFKFSYLYPTYKIASDYGIYRNIFDHFQLIERLTAELIDNFQVLLKNPQFFDHQHSTIKIRYDENRRINDKNRLNSGVISLISSAAPCELASENCDVCRVSHSLAHFRFAIGNSSLHGYQKAEGHFGIIRIIDLILKDEGRVRKEDLGFFEKYLLTLNEFSGFIQNYRDEFLLDEKEKILAKTRKTVADFRNEAMIRHEMRWNIWYETMRKTSHAKNAEIFETRMPEFLEKFKELVYILNVVHQQNAEETKNDESVNSCPICCQYFHRIAIFPCIHQICENCLQRMIVQRRIQYRSNPVSILCPKCRRSCKEHEILIGEKPKRDFGGSSKLKKIIELIRQFLNEDQKNRIVIFTNFTAGDSIWKCIVEYLKMSKLDFFLRQIVPPAQHQIEKNTGVPLN</sequence>
<evidence type="ECO:0000256" key="4">
    <source>
        <dbReference type="PROSITE-ProRule" id="PRU00175"/>
    </source>
</evidence>
<keyword evidence="1" id="KW-0479">Metal-binding</keyword>
<reference evidence="6" key="1">
    <citation type="submission" date="2022-11" db="EMBL/GenBank/DDBJ databases">
        <authorList>
            <person name="Kikuchi T."/>
        </authorList>
    </citation>
    <scope>NUCLEOTIDE SEQUENCE</scope>
    <source>
        <strain evidence="6">PS1010</strain>
    </source>
</reference>
<dbReference type="PROSITE" id="PS00518">
    <property type="entry name" value="ZF_RING_1"/>
    <property type="match status" value="1"/>
</dbReference>
<dbReference type="GO" id="GO:0061630">
    <property type="term" value="F:ubiquitin protein ligase activity"/>
    <property type="evidence" value="ECO:0007669"/>
    <property type="project" value="TreeGrafter"/>
</dbReference>
<dbReference type="EMBL" id="CANHGI010000001">
    <property type="protein sequence ID" value="CAI5439924.1"/>
    <property type="molecule type" value="Genomic_DNA"/>
</dbReference>
<name>A0A9P1I971_9PELO</name>
<evidence type="ECO:0000256" key="1">
    <source>
        <dbReference type="ARBA" id="ARBA00022723"/>
    </source>
</evidence>
<dbReference type="InterPro" id="IPR052583">
    <property type="entry name" value="ATP-helicase/E3_Ub-Ligase"/>
</dbReference>
<dbReference type="InterPro" id="IPR001841">
    <property type="entry name" value="Znf_RING"/>
</dbReference>
<dbReference type="Proteomes" id="UP001152747">
    <property type="component" value="Unassembled WGS sequence"/>
</dbReference>
<dbReference type="InterPro" id="IPR017907">
    <property type="entry name" value="Znf_RING_CS"/>
</dbReference>
<dbReference type="SUPFAM" id="SSF57850">
    <property type="entry name" value="RING/U-box"/>
    <property type="match status" value="1"/>
</dbReference>
<keyword evidence="7" id="KW-1185">Reference proteome</keyword>
<organism evidence="6 7">
    <name type="scientific">Caenorhabditis angaria</name>
    <dbReference type="NCBI Taxonomy" id="860376"/>
    <lineage>
        <taxon>Eukaryota</taxon>
        <taxon>Metazoa</taxon>
        <taxon>Ecdysozoa</taxon>
        <taxon>Nematoda</taxon>
        <taxon>Chromadorea</taxon>
        <taxon>Rhabditida</taxon>
        <taxon>Rhabditina</taxon>
        <taxon>Rhabditomorpha</taxon>
        <taxon>Rhabditoidea</taxon>
        <taxon>Rhabditidae</taxon>
        <taxon>Peloderinae</taxon>
        <taxon>Caenorhabditis</taxon>
    </lineage>
</organism>
<dbReference type="GO" id="GO:0005634">
    <property type="term" value="C:nucleus"/>
    <property type="evidence" value="ECO:0007669"/>
    <property type="project" value="TreeGrafter"/>
</dbReference>
<dbReference type="PANTHER" id="PTHR45865">
    <property type="entry name" value="E3 UBIQUITIN-PROTEIN LIGASE SHPRH FAMILY MEMBER"/>
    <property type="match status" value="1"/>
</dbReference>
<feature type="domain" description="RING-type" evidence="5">
    <location>
        <begin position="624"/>
        <end position="672"/>
    </location>
</feature>
<evidence type="ECO:0000313" key="6">
    <source>
        <dbReference type="EMBL" id="CAI5439924.1"/>
    </source>
</evidence>
<keyword evidence="3" id="KW-0862">Zinc</keyword>
<dbReference type="PROSITE" id="PS50089">
    <property type="entry name" value="ZF_RING_2"/>
    <property type="match status" value="1"/>
</dbReference>
<dbReference type="Gene3D" id="3.30.40.10">
    <property type="entry name" value="Zinc/RING finger domain, C3HC4 (zinc finger)"/>
    <property type="match status" value="1"/>
</dbReference>
<gene>
    <name evidence="6" type="ORF">CAMP_LOCUS2561</name>
</gene>
<accession>A0A9P1I971</accession>
<dbReference type="GO" id="GO:0000209">
    <property type="term" value="P:protein polyubiquitination"/>
    <property type="evidence" value="ECO:0007669"/>
    <property type="project" value="TreeGrafter"/>
</dbReference>
<evidence type="ECO:0000256" key="3">
    <source>
        <dbReference type="ARBA" id="ARBA00022833"/>
    </source>
</evidence>